<reference evidence="2" key="1">
    <citation type="journal article" date="2019" name="Int. J. Syst. Evol. Microbiol.">
        <title>The Global Catalogue of Microorganisms (GCM) 10K type strain sequencing project: providing services to taxonomists for standard genome sequencing and annotation.</title>
        <authorList>
            <consortium name="The Broad Institute Genomics Platform"/>
            <consortium name="The Broad Institute Genome Sequencing Center for Infectious Disease"/>
            <person name="Wu L."/>
            <person name="Ma J."/>
        </authorList>
    </citation>
    <scope>NUCLEOTIDE SEQUENCE [LARGE SCALE GENOMIC DNA]</scope>
    <source>
        <strain evidence="2">JCM 31486</strain>
    </source>
</reference>
<evidence type="ECO:0000313" key="1">
    <source>
        <dbReference type="EMBL" id="MFD1049004.1"/>
    </source>
</evidence>
<dbReference type="Proteomes" id="UP001597045">
    <property type="component" value="Unassembled WGS sequence"/>
</dbReference>
<organism evidence="1 2">
    <name type="scientific">Kibdelosporangium lantanae</name>
    <dbReference type="NCBI Taxonomy" id="1497396"/>
    <lineage>
        <taxon>Bacteria</taxon>
        <taxon>Bacillati</taxon>
        <taxon>Actinomycetota</taxon>
        <taxon>Actinomycetes</taxon>
        <taxon>Pseudonocardiales</taxon>
        <taxon>Pseudonocardiaceae</taxon>
        <taxon>Kibdelosporangium</taxon>
    </lineage>
</organism>
<sequence>MVHNPERRTALVNAAIEVLARDGARGLTFRAV</sequence>
<accession>A0ABW3MHD2</accession>
<dbReference type="EMBL" id="JBHTIS010001919">
    <property type="protein sequence ID" value="MFD1049004.1"/>
    <property type="molecule type" value="Genomic_DNA"/>
</dbReference>
<protein>
    <submittedName>
        <fullName evidence="1">TetR/AcrR family transcriptional regulator</fullName>
    </submittedName>
</protein>
<proteinExistence type="predicted"/>
<evidence type="ECO:0000313" key="2">
    <source>
        <dbReference type="Proteomes" id="UP001597045"/>
    </source>
</evidence>
<feature type="non-terminal residue" evidence="1">
    <location>
        <position position="32"/>
    </location>
</feature>
<name>A0ABW3MHD2_9PSEU</name>
<keyword evidence="2" id="KW-1185">Reference proteome</keyword>
<dbReference type="Gene3D" id="1.10.357.10">
    <property type="entry name" value="Tetracycline Repressor, domain 2"/>
    <property type="match status" value="1"/>
</dbReference>
<gene>
    <name evidence="1" type="ORF">ACFQ1S_27445</name>
</gene>
<comment type="caution">
    <text evidence="1">The sequence shown here is derived from an EMBL/GenBank/DDBJ whole genome shotgun (WGS) entry which is preliminary data.</text>
</comment>